<dbReference type="EMBL" id="OU466860">
    <property type="protein sequence ID" value="CAH2059694.1"/>
    <property type="molecule type" value="Genomic_DNA"/>
</dbReference>
<evidence type="ECO:0000313" key="2">
    <source>
        <dbReference type="Proteomes" id="UP000836841"/>
    </source>
</evidence>
<feature type="non-terminal residue" evidence="1">
    <location>
        <position position="348"/>
    </location>
</feature>
<dbReference type="AlphaFoldDB" id="A0AAU9S8Q5"/>
<protein>
    <recommendedName>
        <fullName evidence="3">Coat protein</fullName>
    </recommendedName>
</protein>
<dbReference type="Proteomes" id="UP000836841">
    <property type="component" value="Chromosome 4"/>
</dbReference>
<reference evidence="1 2" key="1">
    <citation type="submission" date="2022-03" db="EMBL/GenBank/DDBJ databases">
        <authorList>
            <person name="Nunn A."/>
            <person name="Chopra R."/>
            <person name="Nunn A."/>
            <person name="Contreras Garrido A."/>
        </authorList>
    </citation>
    <scope>NUCLEOTIDE SEQUENCE [LARGE SCALE GENOMIC DNA]</scope>
</reference>
<evidence type="ECO:0008006" key="3">
    <source>
        <dbReference type="Google" id="ProtNLM"/>
    </source>
</evidence>
<sequence length="348" mass="38894">MYPFVVGRDRSPRGPVPKNPILTGDIAPNSTAMLEIAAGNPFMTLMVNTPQFLRSSPSWLPVVSQLYISLLWNFTVLRNFASSKQLASFQYVRILNELDFVNRCAVPGPLVPFFQSLASFNGRLFDITPTIPDFTDLWNASAFHPNADYARQPIILDQLYHFATYDNDGDDDCFQFQWYSNVFSQDIDDYNKLSRIGPQLCGSIFATRQQSAAARAFWSFALATGFTRVNAADKTAPFTSIDNLLGLRSQFGNSQINWFQFASDAMQRYCRFFNGSVPLSSILPTGLGAAAVRGVPSVNEVNRGFLYPSDDGIEPFTSARFDPRRQVPAAMSQNITEGPSPAWTFFRI</sequence>
<name>A0AAU9S8Q5_THLAR</name>
<organism evidence="1 2">
    <name type="scientific">Thlaspi arvense</name>
    <name type="common">Field penny-cress</name>
    <dbReference type="NCBI Taxonomy" id="13288"/>
    <lineage>
        <taxon>Eukaryota</taxon>
        <taxon>Viridiplantae</taxon>
        <taxon>Streptophyta</taxon>
        <taxon>Embryophyta</taxon>
        <taxon>Tracheophyta</taxon>
        <taxon>Spermatophyta</taxon>
        <taxon>Magnoliopsida</taxon>
        <taxon>eudicotyledons</taxon>
        <taxon>Gunneridae</taxon>
        <taxon>Pentapetalae</taxon>
        <taxon>rosids</taxon>
        <taxon>malvids</taxon>
        <taxon>Brassicales</taxon>
        <taxon>Brassicaceae</taxon>
        <taxon>Thlaspideae</taxon>
        <taxon>Thlaspi</taxon>
    </lineage>
</organism>
<accession>A0AAU9S8Q5</accession>
<keyword evidence="2" id="KW-1185">Reference proteome</keyword>
<proteinExistence type="predicted"/>
<gene>
    <name evidence="1" type="ORF">TAV2_LOCUS13271</name>
</gene>
<evidence type="ECO:0000313" key="1">
    <source>
        <dbReference type="EMBL" id="CAH2059694.1"/>
    </source>
</evidence>